<dbReference type="Proteomes" id="UP000272778">
    <property type="component" value="Unassembled WGS sequence"/>
</dbReference>
<comment type="caution">
    <text evidence="1">The sequence shown here is derived from an EMBL/GenBank/DDBJ whole genome shotgun (WGS) entry which is preliminary data.</text>
</comment>
<organism evidence="1 2">
    <name type="scientific">Paraburkholderia dinghuensis</name>
    <dbReference type="NCBI Taxonomy" id="2305225"/>
    <lineage>
        <taxon>Bacteria</taxon>
        <taxon>Pseudomonadati</taxon>
        <taxon>Pseudomonadota</taxon>
        <taxon>Betaproteobacteria</taxon>
        <taxon>Burkholderiales</taxon>
        <taxon>Burkholderiaceae</taxon>
        <taxon>Paraburkholderia</taxon>
    </lineage>
</organism>
<gene>
    <name evidence="1" type="ORF">D1Y85_14585</name>
</gene>
<dbReference type="RefSeq" id="WP_124151780.1">
    <property type="nucleotide sequence ID" value="NZ_RQIS01000010.1"/>
</dbReference>
<evidence type="ECO:0000313" key="2">
    <source>
        <dbReference type="Proteomes" id="UP000272778"/>
    </source>
</evidence>
<name>A0A3N6N8H6_9BURK</name>
<keyword evidence="2" id="KW-1185">Reference proteome</keyword>
<protein>
    <submittedName>
        <fullName evidence="1">Uncharacterized protein</fullName>
    </submittedName>
</protein>
<evidence type="ECO:0000313" key="1">
    <source>
        <dbReference type="EMBL" id="RQH05292.1"/>
    </source>
</evidence>
<sequence>MSAPNKQHDLAQARHLAARGVDSIIKNRIDEMIELMKKLTTFPVTCDRKRTIRQMTRTRGGLSRFAER</sequence>
<dbReference type="AlphaFoldDB" id="A0A3N6N8H6"/>
<proteinExistence type="predicted"/>
<accession>A0A3N6N8H6</accession>
<dbReference type="EMBL" id="RQIS01000010">
    <property type="protein sequence ID" value="RQH05292.1"/>
    <property type="molecule type" value="Genomic_DNA"/>
</dbReference>
<reference evidence="1 2" key="1">
    <citation type="submission" date="2018-11" db="EMBL/GenBank/DDBJ databases">
        <title>Paraburkholderia sp. DHOA04, isolated from soil.</title>
        <authorList>
            <person name="Gao Z.-H."/>
            <person name="Qiu L.-H."/>
            <person name="Fu J.-C."/>
        </authorList>
    </citation>
    <scope>NUCLEOTIDE SEQUENCE [LARGE SCALE GENOMIC DNA]</scope>
    <source>
        <strain evidence="1 2">DHOA04</strain>
    </source>
</reference>